<evidence type="ECO:0000256" key="1">
    <source>
        <dbReference type="ARBA" id="ARBA00005437"/>
    </source>
</evidence>
<dbReference type="GO" id="GO:0035091">
    <property type="term" value="F:phosphatidylinositol binding"/>
    <property type="evidence" value="ECO:0007669"/>
    <property type="project" value="InterPro"/>
</dbReference>
<reference evidence="5 6" key="1">
    <citation type="journal article" date="2013" name="Genome Biol.">
        <title>Genome of Acanthamoeba castellanii highlights extensive lateral gene transfer and early evolution of tyrosine kinase signaling.</title>
        <authorList>
            <person name="Clarke M."/>
            <person name="Lohan A.J."/>
            <person name="Liu B."/>
            <person name="Lagkouvardos I."/>
            <person name="Roy S."/>
            <person name="Zafar N."/>
            <person name="Bertelli C."/>
            <person name="Schilde C."/>
            <person name="Kianianmomeni A."/>
            <person name="Burglin T.R."/>
            <person name="Frech C."/>
            <person name="Turcotte B."/>
            <person name="Kopec K.O."/>
            <person name="Synnott J.M."/>
            <person name="Choo C."/>
            <person name="Paponov I."/>
            <person name="Finkler A."/>
            <person name="Soon Heng Tan C."/>
            <person name="Hutchins A.P."/>
            <person name="Weinmeier T."/>
            <person name="Rattei T."/>
            <person name="Chu J.S."/>
            <person name="Gimenez G."/>
            <person name="Irimia M."/>
            <person name="Rigden D.J."/>
            <person name="Fitzpatrick D.A."/>
            <person name="Lorenzo-Morales J."/>
            <person name="Bateman A."/>
            <person name="Chiu C.H."/>
            <person name="Tang P."/>
            <person name="Hegemann P."/>
            <person name="Fromm H."/>
            <person name="Raoult D."/>
            <person name="Greub G."/>
            <person name="Miranda-Saavedra D."/>
            <person name="Chen N."/>
            <person name="Nash P."/>
            <person name="Ginger M.L."/>
            <person name="Horn M."/>
            <person name="Schaap P."/>
            <person name="Caler L."/>
            <person name="Loftus B."/>
        </authorList>
    </citation>
    <scope>NUCLEOTIDE SEQUENCE [LARGE SCALE GENOMIC DNA]</scope>
    <source>
        <strain evidence="5 6">Neff</strain>
    </source>
</reference>
<dbReference type="Proteomes" id="UP000011083">
    <property type="component" value="Unassembled WGS sequence"/>
</dbReference>
<dbReference type="Gene3D" id="3.30.1520.10">
    <property type="entry name" value="Phox-like domain"/>
    <property type="match status" value="1"/>
</dbReference>
<protein>
    <recommendedName>
        <fullName evidence="4">PX domain-containing protein</fullName>
    </recommendedName>
</protein>
<evidence type="ECO:0000313" key="6">
    <source>
        <dbReference type="Proteomes" id="UP000011083"/>
    </source>
</evidence>
<dbReference type="SUPFAM" id="SSF64268">
    <property type="entry name" value="PX domain"/>
    <property type="match status" value="1"/>
</dbReference>
<dbReference type="InterPro" id="IPR036871">
    <property type="entry name" value="PX_dom_sf"/>
</dbReference>
<sequence length="429" mass="48804">MPAGAYVYNPPAIAPVGNGGSPAPVQHGATVYQPAVYQQMPPLSQPGQMLYSPPVVGPYVAGSAGPSSSASPGLSASTTRSAVDRACQDPQRRSVELRKIHDQLVSSAALRECTLPDFPPAPWFTDHTKPEHMARRKKELVRYFNALLKEPKVLVLPKFHMLMELATDAAEAMRAVGNHILDARMERQRAEQERKRQVEAERQRKMREAYNHAQTFHRNDHYQVWYNGAQMTSTRALTYNEHTAFNLREKFWGFGDATIQGPNGQPWFQISKINRSLFHFHDCQYAILNMQGEPLILLQECWKFMSLKFKIYSILTDECGQRRQHMFKMCSIKRTSIFGIVEYVIRMATPSTARDCRPCRKSLIKCDGSWGDWNTSFSVGRYETARVSRNFAFMTTGDYDIHVSPGQDVILYLALAVCIDKMHYEATRK</sequence>
<evidence type="ECO:0000256" key="2">
    <source>
        <dbReference type="SAM" id="Coils"/>
    </source>
</evidence>
<gene>
    <name evidence="5" type="ORF">ACA1_236630</name>
</gene>
<evidence type="ECO:0000259" key="4">
    <source>
        <dbReference type="Pfam" id="PF00787"/>
    </source>
</evidence>
<dbReference type="Pfam" id="PF00787">
    <property type="entry name" value="PX"/>
    <property type="match status" value="1"/>
</dbReference>
<dbReference type="GeneID" id="14919845"/>
<dbReference type="AlphaFoldDB" id="L8H1G0"/>
<dbReference type="KEGG" id="acan:ACA1_236630"/>
<comment type="similarity">
    <text evidence="1">Belongs to the LOR family.</text>
</comment>
<dbReference type="InterPro" id="IPR038595">
    <property type="entry name" value="LOR_sf"/>
</dbReference>
<accession>L8H1G0</accession>
<dbReference type="CDD" id="cd06093">
    <property type="entry name" value="PX_domain"/>
    <property type="match status" value="1"/>
</dbReference>
<proteinExistence type="inferred from homology"/>
<keyword evidence="2" id="KW-0175">Coiled coil</keyword>
<dbReference type="VEuPathDB" id="AmoebaDB:ACA1_236630"/>
<dbReference type="InterPro" id="IPR001683">
    <property type="entry name" value="PX_dom"/>
</dbReference>
<dbReference type="InterPro" id="IPR007612">
    <property type="entry name" value="LOR"/>
</dbReference>
<dbReference type="InterPro" id="IPR025659">
    <property type="entry name" value="Tubby-like_C"/>
</dbReference>
<dbReference type="RefSeq" id="XP_004341139.1">
    <property type="nucleotide sequence ID" value="XM_004341091.1"/>
</dbReference>
<dbReference type="SUPFAM" id="SSF54518">
    <property type="entry name" value="Tubby C-terminal domain-like"/>
    <property type="match status" value="1"/>
</dbReference>
<feature type="region of interest" description="Disordered" evidence="3">
    <location>
        <begin position="63"/>
        <end position="90"/>
    </location>
</feature>
<feature type="domain" description="PX" evidence="4">
    <location>
        <begin position="92"/>
        <end position="161"/>
    </location>
</feature>
<evidence type="ECO:0000256" key="3">
    <source>
        <dbReference type="SAM" id="MobiDB-lite"/>
    </source>
</evidence>
<keyword evidence="6" id="KW-1185">Reference proteome</keyword>
<feature type="compositionally biased region" description="Low complexity" evidence="3">
    <location>
        <begin position="63"/>
        <end position="77"/>
    </location>
</feature>
<name>L8H1G0_ACACF</name>
<dbReference type="Pfam" id="PF04525">
    <property type="entry name" value="LOR"/>
    <property type="match status" value="1"/>
</dbReference>
<dbReference type="EMBL" id="KB007939">
    <property type="protein sequence ID" value="ELR19075.1"/>
    <property type="molecule type" value="Genomic_DNA"/>
</dbReference>
<organism evidence="5 6">
    <name type="scientific">Acanthamoeba castellanii (strain ATCC 30010 / Neff)</name>
    <dbReference type="NCBI Taxonomy" id="1257118"/>
    <lineage>
        <taxon>Eukaryota</taxon>
        <taxon>Amoebozoa</taxon>
        <taxon>Discosea</taxon>
        <taxon>Longamoebia</taxon>
        <taxon>Centramoebida</taxon>
        <taxon>Acanthamoebidae</taxon>
        <taxon>Acanthamoeba</taxon>
    </lineage>
</organism>
<dbReference type="Gene3D" id="2.40.160.200">
    <property type="entry name" value="LURP1-related"/>
    <property type="match status" value="1"/>
</dbReference>
<feature type="coiled-coil region" evidence="2">
    <location>
        <begin position="180"/>
        <end position="208"/>
    </location>
</feature>
<evidence type="ECO:0000313" key="5">
    <source>
        <dbReference type="EMBL" id="ELR19075.1"/>
    </source>
</evidence>